<name>A0AAD8Y479_9STRA</name>
<accession>A0AAD8Y479</accession>
<dbReference type="Pfam" id="PF10184">
    <property type="entry name" value="DUF2358"/>
    <property type="match status" value="1"/>
</dbReference>
<dbReference type="PANTHER" id="PTHR34123:SF1">
    <property type="entry name" value="OS04G0578200 PROTEIN"/>
    <property type="match status" value="1"/>
</dbReference>
<proteinExistence type="predicted"/>
<protein>
    <submittedName>
        <fullName evidence="3">DUF2358 domain-containing protein</fullName>
    </submittedName>
</protein>
<evidence type="ECO:0000256" key="1">
    <source>
        <dbReference type="SAM" id="MobiDB-lite"/>
    </source>
</evidence>
<dbReference type="PANTHER" id="PTHR34123">
    <property type="entry name" value="OS04G0578200 PROTEIN"/>
    <property type="match status" value="1"/>
</dbReference>
<evidence type="ECO:0000256" key="2">
    <source>
        <dbReference type="SAM" id="SignalP"/>
    </source>
</evidence>
<dbReference type="InterPro" id="IPR018790">
    <property type="entry name" value="DUF2358"/>
</dbReference>
<feature type="signal peptide" evidence="2">
    <location>
        <begin position="1"/>
        <end position="21"/>
    </location>
</feature>
<evidence type="ECO:0000313" key="4">
    <source>
        <dbReference type="Proteomes" id="UP001224775"/>
    </source>
</evidence>
<organism evidence="3 4">
    <name type="scientific">Skeletonema marinoi</name>
    <dbReference type="NCBI Taxonomy" id="267567"/>
    <lineage>
        <taxon>Eukaryota</taxon>
        <taxon>Sar</taxon>
        <taxon>Stramenopiles</taxon>
        <taxon>Ochrophyta</taxon>
        <taxon>Bacillariophyta</taxon>
        <taxon>Coscinodiscophyceae</taxon>
        <taxon>Thalassiosirophycidae</taxon>
        <taxon>Thalassiosirales</taxon>
        <taxon>Skeletonemataceae</taxon>
        <taxon>Skeletonema</taxon>
        <taxon>Skeletonema marinoi-dohrnii complex</taxon>
    </lineage>
</organism>
<reference evidence="3" key="1">
    <citation type="submission" date="2023-06" db="EMBL/GenBank/DDBJ databases">
        <title>Survivors Of The Sea: Transcriptome response of Skeletonema marinoi to long-term dormancy.</title>
        <authorList>
            <person name="Pinder M.I.M."/>
            <person name="Kourtchenko O."/>
            <person name="Robertson E.K."/>
            <person name="Larsson T."/>
            <person name="Maumus F."/>
            <person name="Osuna-Cruz C.M."/>
            <person name="Vancaester E."/>
            <person name="Stenow R."/>
            <person name="Vandepoele K."/>
            <person name="Ploug H."/>
            <person name="Bruchert V."/>
            <person name="Godhe A."/>
            <person name="Topel M."/>
        </authorList>
    </citation>
    <scope>NUCLEOTIDE SEQUENCE</scope>
    <source>
        <strain evidence="3">R05AC</strain>
    </source>
</reference>
<sequence length="278" mass="30867">MMTKALAVLVSTQLLILDVSAFCPLSRPLCPSVRVRSTAPNNDHLQRTQASHIFATDDSNDNNTGSSSSYESSASVTKGLVSSLTSLTNNIFGGTSREPADTADLETRLYTPPTSPEELLTRIQKEYTQNNYLWTGNIDTSSFVSNCTFTDPTLSFIGVDKYVQNVGNLVPIVEYALGEEQISNSTLLDITLEKDKGYIQTRWNMIGELNALFWKPKIDVIGRTKFWYRQGETNGNDNGAVQVYFYDEEWEIPAGLALLQLVTPAGTIRRSDEERVIS</sequence>
<comment type="caution">
    <text evidence="3">The sequence shown here is derived from an EMBL/GenBank/DDBJ whole genome shotgun (WGS) entry which is preliminary data.</text>
</comment>
<keyword evidence="2" id="KW-0732">Signal</keyword>
<feature type="region of interest" description="Disordered" evidence="1">
    <location>
        <begin position="92"/>
        <end position="113"/>
    </location>
</feature>
<dbReference type="Proteomes" id="UP001224775">
    <property type="component" value="Unassembled WGS sequence"/>
</dbReference>
<gene>
    <name evidence="3" type="ORF">QTG54_010488</name>
</gene>
<evidence type="ECO:0000313" key="3">
    <source>
        <dbReference type="EMBL" id="KAK1739172.1"/>
    </source>
</evidence>
<dbReference type="EMBL" id="JATAAI010000019">
    <property type="protein sequence ID" value="KAK1739172.1"/>
    <property type="molecule type" value="Genomic_DNA"/>
</dbReference>
<dbReference type="AlphaFoldDB" id="A0AAD8Y479"/>
<feature type="chain" id="PRO_5042144400" evidence="2">
    <location>
        <begin position="22"/>
        <end position="278"/>
    </location>
</feature>
<keyword evidence="4" id="KW-1185">Reference proteome</keyword>